<dbReference type="EMBL" id="RYYR01000024">
    <property type="protein sequence ID" value="RUL49588.1"/>
    <property type="molecule type" value="Genomic_DNA"/>
</dbReference>
<name>A0A3S0R4W5_9BACI</name>
<sequence length="777" mass="90010">MKEEVEKMEPGKGKSSIFKRLFNKGIEESTIQENPQINPLLLKKSEASTSTNKALVKETQINDRELSLEDNINNLQYIFDNLSSGIWMRDSVNGKFVYASKGLEELFQIPLGKFYEDATVWQRMIHPLHQKEVKESLELVSKGKTVQMIYRIQSGDGKTKWLLEQIVPRINSEKEVNQIFGIVTDITHEMKIEEKLNYLEEYDALTNLPNQKSLFEKLDFLCRQEEPFAVFYLDIDRFNVINNSLGYAIGDEALKLIAQRFSMLTPEDGYLARLNGNDFIMVIKNFQSENAIYHFAEEVNKTIEQPFTIQDYLLHLSTSIGITFYPEEGQDRQTLLENAHTALYQAKRQGKNTYQPYSHSKDIPSYKKYVLDRDMRNAILNEEFELYFQPQIEPQKGFLVGAEVLIRWHHPQWGDISPAEFIPLAEENHMVNTIIDWEIEKVCALLNEWKMSGYRLYPVSINISPIRFMKKGLVQYVEEQLKKYEVEPKYVELEITESSLLKTDQNVLSILKELKNIGVKVSVDDFGTGYSSLDLLRKIKPDTIKIDKTFIQNIAAQSESDKAVIASILFLGKRLGMQIVAEGVEEVEQLEFLRQNECDIIQGFLFSQPVPQSQYEKIIQVGYLKPQYRAKRKTGLRENRKFYRFELPFHVRGRMTIAEVNNQVVNVGSTPILVANIGLGGVKVLSNLKLPVNSNMKFKFQFKILNEVIEAYGALRWIEDVHPNVYSYGVSFNLNRNLEDKLAKLINRMTTLKIKNEVIPNTEFVYEQVNQYFNSEN</sequence>
<feature type="domain" description="EAL" evidence="2">
    <location>
        <begin position="368"/>
        <end position="623"/>
    </location>
</feature>
<dbReference type="InterPro" id="IPR009875">
    <property type="entry name" value="PilZ_domain"/>
</dbReference>
<evidence type="ECO:0000259" key="2">
    <source>
        <dbReference type="PROSITE" id="PS50883"/>
    </source>
</evidence>
<evidence type="ECO:0000313" key="4">
    <source>
        <dbReference type="EMBL" id="RUL49588.1"/>
    </source>
</evidence>
<dbReference type="SMART" id="SM00267">
    <property type="entry name" value="GGDEF"/>
    <property type="match status" value="1"/>
</dbReference>
<dbReference type="InterPro" id="IPR043128">
    <property type="entry name" value="Rev_trsase/Diguanyl_cyclase"/>
</dbReference>
<dbReference type="NCBIfam" id="TIGR00254">
    <property type="entry name" value="GGDEF"/>
    <property type="match status" value="1"/>
</dbReference>
<dbReference type="PROSITE" id="PS50883">
    <property type="entry name" value="EAL"/>
    <property type="match status" value="1"/>
</dbReference>
<dbReference type="InterPro" id="IPR035919">
    <property type="entry name" value="EAL_sf"/>
</dbReference>
<dbReference type="InterPro" id="IPR035965">
    <property type="entry name" value="PAS-like_dom_sf"/>
</dbReference>
<keyword evidence="5" id="KW-1185">Reference proteome</keyword>
<dbReference type="Pfam" id="PF00563">
    <property type="entry name" value="EAL"/>
    <property type="match status" value="1"/>
</dbReference>
<comment type="caution">
    <text evidence="4">The sequence shown here is derived from an EMBL/GenBank/DDBJ whole genome shotgun (WGS) entry which is preliminary data.</text>
</comment>
<dbReference type="NCBIfam" id="TIGR00229">
    <property type="entry name" value="sensory_box"/>
    <property type="match status" value="1"/>
</dbReference>
<dbReference type="SUPFAM" id="SSF55073">
    <property type="entry name" value="Nucleotide cyclase"/>
    <property type="match status" value="1"/>
</dbReference>
<dbReference type="PROSITE" id="PS50887">
    <property type="entry name" value="GGDEF"/>
    <property type="match status" value="1"/>
</dbReference>
<dbReference type="SMART" id="SM00091">
    <property type="entry name" value="PAS"/>
    <property type="match status" value="1"/>
</dbReference>
<dbReference type="Pfam" id="PF00990">
    <property type="entry name" value="GGDEF"/>
    <property type="match status" value="1"/>
</dbReference>
<feature type="domain" description="PAC" evidence="1">
    <location>
        <begin position="146"/>
        <end position="198"/>
    </location>
</feature>
<dbReference type="Gene3D" id="3.30.70.270">
    <property type="match status" value="1"/>
</dbReference>
<dbReference type="Proteomes" id="UP000287910">
    <property type="component" value="Unassembled WGS sequence"/>
</dbReference>
<dbReference type="PANTHER" id="PTHR44757">
    <property type="entry name" value="DIGUANYLATE CYCLASE DGCP"/>
    <property type="match status" value="1"/>
</dbReference>
<dbReference type="PROSITE" id="PS50113">
    <property type="entry name" value="PAC"/>
    <property type="match status" value="1"/>
</dbReference>
<dbReference type="SUPFAM" id="SSF141868">
    <property type="entry name" value="EAL domain-like"/>
    <property type="match status" value="1"/>
</dbReference>
<dbReference type="InterPro" id="IPR013655">
    <property type="entry name" value="PAS_fold_3"/>
</dbReference>
<dbReference type="Pfam" id="PF07238">
    <property type="entry name" value="PilZ"/>
    <property type="match status" value="1"/>
</dbReference>
<dbReference type="InterPro" id="IPR052155">
    <property type="entry name" value="Biofilm_reg_signaling"/>
</dbReference>
<proteinExistence type="predicted"/>
<evidence type="ECO:0000313" key="5">
    <source>
        <dbReference type="Proteomes" id="UP000287910"/>
    </source>
</evidence>
<dbReference type="InterPro" id="IPR029787">
    <property type="entry name" value="Nucleotide_cyclase"/>
</dbReference>
<dbReference type="CDD" id="cd01948">
    <property type="entry name" value="EAL"/>
    <property type="match status" value="1"/>
</dbReference>
<dbReference type="SMART" id="SM00052">
    <property type="entry name" value="EAL"/>
    <property type="match status" value="1"/>
</dbReference>
<dbReference type="InterPro" id="IPR001633">
    <property type="entry name" value="EAL_dom"/>
</dbReference>
<dbReference type="CDD" id="cd00130">
    <property type="entry name" value="PAS"/>
    <property type="match status" value="1"/>
</dbReference>
<dbReference type="SUPFAM" id="SSF55785">
    <property type="entry name" value="PYP-like sensor domain (PAS domain)"/>
    <property type="match status" value="1"/>
</dbReference>
<dbReference type="InterPro" id="IPR000700">
    <property type="entry name" value="PAS-assoc_C"/>
</dbReference>
<feature type="domain" description="GGDEF" evidence="3">
    <location>
        <begin position="226"/>
        <end position="359"/>
    </location>
</feature>
<dbReference type="SMART" id="SM00086">
    <property type="entry name" value="PAC"/>
    <property type="match status" value="1"/>
</dbReference>
<dbReference type="InterPro" id="IPR000160">
    <property type="entry name" value="GGDEF_dom"/>
</dbReference>
<dbReference type="InterPro" id="IPR001610">
    <property type="entry name" value="PAC"/>
</dbReference>
<gene>
    <name evidence="4" type="ORF">EK386_14965</name>
</gene>
<dbReference type="Gene3D" id="3.20.20.450">
    <property type="entry name" value="EAL domain"/>
    <property type="match status" value="1"/>
</dbReference>
<protein>
    <submittedName>
        <fullName evidence="4">EAL domain-containing protein</fullName>
    </submittedName>
</protein>
<dbReference type="PANTHER" id="PTHR44757:SF2">
    <property type="entry name" value="BIOFILM ARCHITECTURE MAINTENANCE PROTEIN MBAA"/>
    <property type="match status" value="1"/>
</dbReference>
<dbReference type="AlphaFoldDB" id="A0A3S0R4W5"/>
<reference evidence="4 5" key="1">
    <citation type="submission" date="2018-12" db="EMBL/GenBank/DDBJ databases">
        <title>Lysinibacillus antri sp. nov., isolated from a cave soil.</title>
        <authorList>
            <person name="Narsing Rao M.P."/>
            <person name="Zhang H."/>
            <person name="Dong Z.-Y."/>
            <person name="Niu X.-K."/>
            <person name="Zhang K."/>
            <person name="Fang B.-Z."/>
            <person name="Kang Y.-Q."/>
            <person name="Xiao M."/>
            <person name="Li W.-J."/>
        </authorList>
    </citation>
    <scope>NUCLEOTIDE SEQUENCE [LARGE SCALE GENOMIC DNA]</scope>
    <source>
        <strain evidence="4 5">SYSU K30002</strain>
    </source>
</reference>
<dbReference type="Pfam" id="PF08447">
    <property type="entry name" value="PAS_3"/>
    <property type="match status" value="1"/>
</dbReference>
<evidence type="ECO:0000259" key="3">
    <source>
        <dbReference type="PROSITE" id="PS50887"/>
    </source>
</evidence>
<dbReference type="Gene3D" id="3.30.450.20">
    <property type="entry name" value="PAS domain"/>
    <property type="match status" value="1"/>
</dbReference>
<accession>A0A3S0R4W5</accession>
<evidence type="ECO:0000259" key="1">
    <source>
        <dbReference type="PROSITE" id="PS50113"/>
    </source>
</evidence>
<organism evidence="4 5">
    <name type="scientific">Lysinibacillus antri</name>
    <dbReference type="NCBI Taxonomy" id="2498145"/>
    <lineage>
        <taxon>Bacteria</taxon>
        <taxon>Bacillati</taxon>
        <taxon>Bacillota</taxon>
        <taxon>Bacilli</taxon>
        <taxon>Bacillales</taxon>
        <taxon>Bacillaceae</taxon>
        <taxon>Lysinibacillus</taxon>
    </lineage>
</organism>
<dbReference type="GO" id="GO:0035438">
    <property type="term" value="F:cyclic-di-GMP binding"/>
    <property type="evidence" value="ECO:0007669"/>
    <property type="project" value="InterPro"/>
</dbReference>
<dbReference type="InterPro" id="IPR000014">
    <property type="entry name" value="PAS"/>
</dbReference>
<dbReference type="CDD" id="cd01949">
    <property type="entry name" value="GGDEF"/>
    <property type="match status" value="1"/>
</dbReference>